<organism evidence="2">
    <name type="scientific">marine sediment metagenome</name>
    <dbReference type="NCBI Taxonomy" id="412755"/>
    <lineage>
        <taxon>unclassified sequences</taxon>
        <taxon>metagenomes</taxon>
        <taxon>ecological metagenomes</taxon>
    </lineage>
</organism>
<dbReference type="GO" id="GO:0004386">
    <property type="term" value="F:helicase activity"/>
    <property type="evidence" value="ECO:0007669"/>
    <property type="project" value="InterPro"/>
</dbReference>
<feature type="domain" description="DNA2/NAM7 helicase helicase" evidence="1">
    <location>
        <begin position="320"/>
        <end position="436"/>
    </location>
</feature>
<dbReference type="InterPro" id="IPR041677">
    <property type="entry name" value="DNA2/NAM7_AAA_11"/>
</dbReference>
<dbReference type="Gene3D" id="3.40.50.300">
    <property type="entry name" value="P-loop containing nucleotide triphosphate hydrolases"/>
    <property type="match status" value="1"/>
</dbReference>
<sequence length="795" mass="92887">MIKLSNAVIPDKLTDNKFILVKNTCYINNFTLRIFSNPENSTTIYKNAFPIKNLKYDLRSRSNKINHTSTQIINLDGRVSLDKPITPEEGNMDLQWTDKNNNLILIKLQFELTNDKNQAYDFELFFIEINEIFQKYLDLNESSKKQRKLDHFLKPHIIGVRNFISLLNTPLEISYEIKENQIKLFGYEEGELHNYIRNQQIDFEGEISINTTLDNRRMTLYWNDDENHWYFEEEFMNKIPKKGFFFITPKRDLNKNHDEIRSNHSHECLVRINIDPDCEGSKILRKLFSQDVVKIRDIDLKPLVKESIVDTHLGIRYERLSSKQKEIIENFHKKSIIVLNGEAGTGKTEVAALISLISAMTGERVLISSEKNEAINNLYKRIINMMHESQKIKKLINITRFKAKSHVLHDRILSQYEADNQINLIKDMVKKKCTKTSDNDSIDALKKKFMETFTKKEILTRLISLTYDIIISTFGNICQKKALSEMHLKYDLNIIEASSSVNLSQASIGTHNSRRWLLLNDEEQVDPLTPDSFLLKQPLIFPEKDDIQSAKKYDPLDRSMKKSKIKWGNLEYKKSVANLFNDFDDNAYLHHYCLQDQFRIHPKLYKFLCKVFDRDYNLPKGEQILGSHLNKITDLFSSKNHLKYEVMKAEEILSQMGKKISQLVELIKSKKLDSNNLITIGVACTDVQSLIKVINAYQLERKGQIIPSKKPTFYPDEDRGFKIVFSSIENHQEHEYDLFILGVINYRSKKFKKRIYTALSRACNFAMIYGPLIKSSGNYISQNMKILKKLQERGC</sequence>
<accession>A0A0F9QWT3</accession>
<evidence type="ECO:0000259" key="1">
    <source>
        <dbReference type="Pfam" id="PF13086"/>
    </source>
</evidence>
<evidence type="ECO:0000313" key="2">
    <source>
        <dbReference type="EMBL" id="KKN46914.1"/>
    </source>
</evidence>
<dbReference type="Pfam" id="PF13086">
    <property type="entry name" value="AAA_11"/>
    <property type="match status" value="1"/>
</dbReference>
<name>A0A0F9QWT3_9ZZZZ</name>
<dbReference type="InterPro" id="IPR027417">
    <property type="entry name" value="P-loop_NTPase"/>
</dbReference>
<dbReference type="AlphaFoldDB" id="A0A0F9QWT3"/>
<comment type="caution">
    <text evidence="2">The sequence shown here is derived from an EMBL/GenBank/DDBJ whole genome shotgun (WGS) entry which is preliminary data.</text>
</comment>
<proteinExistence type="predicted"/>
<protein>
    <recommendedName>
        <fullName evidence="1">DNA2/NAM7 helicase helicase domain-containing protein</fullName>
    </recommendedName>
</protein>
<gene>
    <name evidence="2" type="ORF">LCGC14_0668190</name>
</gene>
<dbReference type="EMBL" id="LAZR01001305">
    <property type="protein sequence ID" value="KKN46914.1"/>
    <property type="molecule type" value="Genomic_DNA"/>
</dbReference>
<dbReference type="SUPFAM" id="SSF52540">
    <property type="entry name" value="P-loop containing nucleoside triphosphate hydrolases"/>
    <property type="match status" value="1"/>
</dbReference>
<reference evidence="2" key="1">
    <citation type="journal article" date="2015" name="Nature">
        <title>Complex archaea that bridge the gap between prokaryotes and eukaryotes.</title>
        <authorList>
            <person name="Spang A."/>
            <person name="Saw J.H."/>
            <person name="Jorgensen S.L."/>
            <person name="Zaremba-Niedzwiedzka K."/>
            <person name="Martijn J."/>
            <person name="Lind A.E."/>
            <person name="van Eijk R."/>
            <person name="Schleper C."/>
            <person name="Guy L."/>
            <person name="Ettema T.J."/>
        </authorList>
    </citation>
    <scope>NUCLEOTIDE SEQUENCE</scope>
</reference>